<protein>
    <submittedName>
        <fullName evidence="2">Uncharacterized protein</fullName>
    </submittedName>
</protein>
<keyword evidence="3" id="KW-1185">Reference proteome</keyword>
<sequence>MPTLVSIDVSVTDNRIRLAFSDRAVAAAYAAYLHAQDQRPPQHQPIPGYRRAAQLHNTTKEVSLSLPPFITWFITCRLPDDEDSVTFTFIDAHEAYASRWAETMLLFEPVAVVSPSSRPRSSMSPSSPSSPRHYNNNNNYPPHLYRQLYVRRLWNRAHLLKRLEELRR</sequence>
<proteinExistence type="predicted"/>
<organism evidence="2 3">
    <name type="scientific">Parathielavia hyrcaniae</name>
    <dbReference type="NCBI Taxonomy" id="113614"/>
    <lineage>
        <taxon>Eukaryota</taxon>
        <taxon>Fungi</taxon>
        <taxon>Dikarya</taxon>
        <taxon>Ascomycota</taxon>
        <taxon>Pezizomycotina</taxon>
        <taxon>Sordariomycetes</taxon>
        <taxon>Sordariomycetidae</taxon>
        <taxon>Sordariales</taxon>
        <taxon>Chaetomiaceae</taxon>
        <taxon>Parathielavia</taxon>
    </lineage>
</organism>
<accession>A0AAN6SX67</accession>
<evidence type="ECO:0000256" key="1">
    <source>
        <dbReference type="SAM" id="MobiDB-lite"/>
    </source>
</evidence>
<evidence type="ECO:0000313" key="3">
    <source>
        <dbReference type="Proteomes" id="UP001305647"/>
    </source>
</evidence>
<feature type="region of interest" description="Disordered" evidence="1">
    <location>
        <begin position="115"/>
        <end position="137"/>
    </location>
</feature>
<name>A0AAN6SX67_9PEZI</name>
<evidence type="ECO:0000313" key="2">
    <source>
        <dbReference type="EMBL" id="KAK4097165.1"/>
    </source>
</evidence>
<dbReference type="Proteomes" id="UP001305647">
    <property type="component" value="Unassembled WGS sequence"/>
</dbReference>
<reference evidence="2" key="1">
    <citation type="journal article" date="2023" name="Mol. Phylogenet. Evol.">
        <title>Genome-scale phylogeny and comparative genomics of the fungal order Sordariales.</title>
        <authorList>
            <person name="Hensen N."/>
            <person name="Bonometti L."/>
            <person name="Westerberg I."/>
            <person name="Brannstrom I.O."/>
            <person name="Guillou S."/>
            <person name="Cros-Aarteil S."/>
            <person name="Calhoun S."/>
            <person name="Haridas S."/>
            <person name="Kuo A."/>
            <person name="Mondo S."/>
            <person name="Pangilinan J."/>
            <person name="Riley R."/>
            <person name="LaButti K."/>
            <person name="Andreopoulos B."/>
            <person name="Lipzen A."/>
            <person name="Chen C."/>
            <person name="Yan M."/>
            <person name="Daum C."/>
            <person name="Ng V."/>
            <person name="Clum A."/>
            <person name="Steindorff A."/>
            <person name="Ohm R.A."/>
            <person name="Martin F."/>
            <person name="Silar P."/>
            <person name="Natvig D.O."/>
            <person name="Lalanne C."/>
            <person name="Gautier V."/>
            <person name="Ament-Velasquez S.L."/>
            <person name="Kruys A."/>
            <person name="Hutchinson M.I."/>
            <person name="Powell A.J."/>
            <person name="Barry K."/>
            <person name="Miller A.N."/>
            <person name="Grigoriev I.V."/>
            <person name="Debuchy R."/>
            <person name="Gladieux P."/>
            <person name="Hiltunen Thoren M."/>
            <person name="Johannesson H."/>
        </authorList>
    </citation>
    <scope>NUCLEOTIDE SEQUENCE</scope>
    <source>
        <strain evidence="2">CBS 757.83</strain>
    </source>
</reference>
<reference evidence="2" key="2">
    <citation type="submission" date="2023-05" db="EMBL/GenBank/DDBJ databases">
        <authorList>
            <consortium name="Lawrence Berkeley National Laboratory"/>
            <person name="Steindorff A."/>
            <person name="Hensen N."/>
            <person name="Bonometti L."/>
            <person name="Westerberg I."/>
            <person name="Brannstrom I.O."/>
            <person name="Guillou S."/>
            <person name="Cros-Aarteil S."/>
            <person name="Calhoun S."/>
            <person name="Haridas S."/>
            <person name="Kuo A."/>
            <person name="Mondo S."/>
            <person name="Pangilinan J."/>
            <person name="Riley R."/>
            <person name="Labutti K."/>
            <person name="Andreopoulos B."/>
            <person name="Lipzen A."/>
            <person name="Chen C."/>
            <person name="Yanf M."/>
            <person name="Daum C."/>
            <person name="Ng V."/>
            <person name="Clum A."/>
            <person name="Ohm R."/>
            <person name="Martin F."/>
            <person name="Silar P."/>
            <person name="Natvig D."/>
            <person name="Lalanne C."/>
            <person name="Gautier V."/>
            <person name="Ament-Velasquez S.L."/>
            <person name="Kruys A."/>
            <person name="Hutchinson M.I."/>
            <person name="Powell A.J."/>
            <person name="Barry K."/>
            <person name="Miller A.N."/>
            <person name="Grigoriev I.V."/>
            <person name="Debuchy R."/>
            <person name="Gladieux P."/>
            <person name="Thoren M.H."/>
            <person name="Johannesson H."/>
        </authorList>
    </citation>
    <scope>NUCLEOTIDE SEQUENCE</scope>
    <source>
        <strain evidence="2">CBS 757.83</strain>
    </source>
</reference>
<dbReference type="EMBL" id="MU863683">
    <property type="protein sequence ID" value="KAK4097165.1"/>
    <property type="molecule type" value="Genomic_DNA"/>
</dbReference>
<gene>
    <name evidence="2" type="ORF">N658DRAFT_413643</name>
</gene>
<comment type="caution">
    <text evidence="2">The sequence shown here is derived from an EMBL/GenBank/DDBJ whole genome shotgun (WGS) entry which is preliminary data.</text>
</comment>
<feature type="non-terminal residue" evidence="2">
    <location>
        <position position="168"/>
    </location>
</feature>
<dbReference type="AlphaFoldDB" id="A0AAN6SX67"/>